<comment type="caution">
    <text evidence="4">The sequence shown here is derived from an EMBL/GenBank/DDBJ whole genome shotgun (WGS) entry which is preliminary data.</text>
</comment>
<evidence type="ECO:0000313" key="4">
    <source>
        <dbReference type="EMBL" id="KAJ4369730.1"/>
    </source>
</evidence>
<evidence type="ECO:0000256" key="2">
    <source>
        <dbReference type="SAM" id="MobiDB-lite"/>
    </source>
</evidence>
<accession>A0A9W9CM30</accession>
<dbReference type="EMBL" id="JAPEUY010000009">
    <property type="protein sequence ID" value="KAJ4369730.1"/>
    <property type="molecule type" value="Genomic_DNA"/>
</dbReference>
<feature type="compositionally biased region" description="Polar residues" evidence="2">
    <location>
        <begin position="305"/>
        <end position="318"/>
    </location>
</feature>
<name>A0A9W9CM30_9PLEO</name>
<dbReference type="AlphaFoldDB" id="A0A9W9CM30"/>
<dbReference type="InterPro" id="IPR051091">
    <property type="entry name" value="O-Glucosyltr/Glycosyltrsf_90"/>
</dbReference>
<gene>
    <name evidence="4" type="ORF">N0V83_005493</name>
</gene>
<evidence type="ECO:0000313" key="5">
    <source>
        <dbReference type="Proteomes" id="UP001140560"/>
    </source>
</evidence>
<dbReference type="PANTHER" id="PTHR12203">
    <property type="entry name" value="KDEL LYS-ASP-GLU-LEU CONTAINING - RELATED"/>
    <property type="match status" value="1"/>
</dbReference>
<evidence type="ECO:0000259" key="3">
    <source>
        <dbReference type="SMART" id="SM00672"/>
    </source>
</evidence>
<protein>
    <recommendedName>
        <fullName evidence="3">Glycosyl transferase CAP10 domain-containing protein</fullName>
    </recommendedName>
</protein>
<dbReference type="Proteomes" id="UP001140560">
    <property type="component" value="Unassembled WGS sequence"/>
</dbReference>
<feature type="region of interest" description="Disordered" evidence="2">
    <location>
        <begin position="297"/>
        <end position="319"/>
    </location>
</feature>
<dbReference type="PANTHER" id="PTHR12203:SF63">
    <property type="entry name" value="GLYCOSYL TRANSFERASE CAP10 DOMAIN-CONTAINING PROTEIN"/>
    <property type="match status" value="1"/>
</dbReference>
<dbReference type="SMART" id="SM00672">
    <property type="entry name" value="CAP10"/>
    <property type="match status" value="1"/>
</dbReference>
<feature type="coiled-coil region" evidence="1">
    <location>
        <begin position="239"/>
        <end position="266"/>
    </location>
</feature>
<dbReference type="InterPro" id="IPR006598">
    <property type="entry name" value="CAP10"/>
</dbReference>
<reference evidence="4" key="1">
    <citation type="submission" date="2022-10" db="EMBL/GenBank/DDBJ databases">
        <title>Tapping the CABI collections for fungal endophytes: first genome assemblies for Collariella, Neodidymelliopsis, Ascochyta clinopodiicola, Didymella pomorum, Didymosphaeria variabile, Neocosmospora piperis and Neocucurbitaria cava.</title>
        <authorList>
            <person name="Hill R."/>
        </authorList>
    </citation>
    <scope>NUCLEOTIDE SEQUENCE</scope>
    <source>
        <strain evidence="4">IMI 356814</strain>
    </source>
</reference>
<dbReference type="OrthoDB" id="202415at2759"/>
<feature type="domain" description="Glycosyl transferase CAP10" evidence="3">
    <location>
        <begin position="403"/>
        <end position="673"/>
    </location>
</feature>
<proteinExistence type="predicted"/>
<feature type="region of interest" description="Disordered" evidence="2">
    <location>
        <begin position="581"/>
        <end position="601"/>
    </location>
</feature>
<keyword evidence="5" id="KW-1185">Reference proteome</keyword>
<evidence type="ECO:0000256" key="1">
    <source>
        <dbReference type="SAM" id="Coils"/>
    </source>
</evidence>
<keyword evidence="1" id="KW-0175">Coiled coil</keyword>
<organism evidence="4 5">
    <name type="scientific">Neocucurbitaria cava</name>
    <dbReference type="NCBI Taxonomy" id="798079"/>
    <lineage>
        <taxon>Eukaryota</taxon>
        <taxon>Fungi</taxon>
        <taxon>Dikarya</taxon>
        <taxon>Ascomycota</taxon>
        <taxon>Pezizomycotina</taxon>
        <taxon>Dothideomycetes</taxon>
        <taxon>Pleosporomycetidae</taxon>
        <taxon>Pleosporales</taxon>
        <taxon>Pleosporineae</taxon>
        <taxon>Cucurbitariaceae</taxon>
        <taxon>Neocucurbitaria</taxon>
    </lineage>
</organism>
<dbReference type="Pfam" id="PF05686">
    <property type="entry name" value="Glyco_transf_90"/>
    <property type="match status" value="1"/>
</dbReference>
<sequence length="713" mass="79949">MSYLLEFPPSALPHNVHSEPYVGIAIRGEAVDLPPRIPLAMVLYFAPKLKQWMLAPRSTATLPKPLVGYALCTPTIGIDITSEDIDEVGLGWIVTRMLTATGLVQQKELFPTHCSRVSAISIYKSWLALDLPVGGMQGLHLHLRTGLMTGSAVTLSTMKVIWETFPQDSPIVGAMGANFIRSHIEGEYTAAQSSMIQGWYQESVERREFFKSIQHQVPKLDEVQNLIDRAAVPADKGRAARIKAVLERVETRRMNAEEKKEREVRDTAGMRSHLRRVRSDESVRSVDTVIWDPPAQTEKPVLRKAQSTGSDEGQSTGLPLNLDEKECRAIVPSLFIDIDTSVAQGKFVFSRSDPDYKGLVQGRIKDGKLYILTAAPDTLPEILHQRTAILSQIHRALITSPSPLPNTHFAFCINDVPKNNTWAFSRPNKESKYNTWLMPSFASWSWPKANLGTMDGILDRIEQVENELEWNKKVDKVIWRGTPWFNPIGHPNLRKDLLKATKEKEWADVEALSTVGNVTNSIKIEDFCRYKYVVYAEGVTYSGRLPYHQACGSVFITAPLTWVTTSALLLRPIDAEELMSSVEGSAKSPRTRRDAKPTSTQQTILNPVATWQEANAIYVNPDFSNLEAVVLFLRSHPEVGQRLAQNQRETVVGPGYLSLAAETCYWRALVRAWSTVAEVDEQDWGREEGERYETWLLEEVSKKSEGTRGKIGG</sequence>